<dbReference type="AlphaFoldDB" id="A0A5A8DA39"/>
<evidence type="ECO:0000313" key="3">
    <source>
        <dbReference type="Proteomes" id="UP000325113"/>
    </source>
</evidence>
<evidence type="ECO:0000256" key="1">
    <source>
        <dbReference type="SAM" id="MobiDB-lite"/>
    </source>
</evidence>
<evidence type="ECO:0000313" key="2">
    <source>
        <dbReference type="EMBL" id="KAA0162413.1"/>
    </source>
</evidence>
<dbReference type="EMBL" id="VLTM01000027">
    <property type="protein sequence ID" value="KAA0162413.1"/>
    <property type="molecule type" value="Genomic_DNA"/>
</dbReference>
<comment type="caution">
    <text evidence="2">The sequence shown here is derived from an EMBL/GenBank/DDBJ whole genome shotgun (WGS) entry which is preliminary data.</text>
</comment>
<name>A0A5A8DA39_CAFRO</name>
<dbReference type="Proteomes" id="UP000325113">
    <property type="component" value="Unassembled WGS sequence"/>
</dbReference>
<reference evidence="2 3" key="1">
    <citation type="submission" date="2019-07" db="EMBL/GenBank/DDBJ databases">
        <title>Genomes of Cafeteria roenbergensis.</title>
        <authorList>
            <person name="Fischer M.G."/>
            <person name="Hackl T."/>
            <person name="Roman M."/>
        </authorList>
    </citation>
    <scope>NUCLEOTIDE SEQUENCE [LARGE SCALE GENOMIC DNA]</scope>
    <source>
        <strain evidence="2 3">Cflag</strain>
    </source>
</reference>
<feature type="region of interest" description="Disordered" evidence="1">
    <location>
        <begin position="58"/>
        <end position="80"/>
    </location>
</feature>
<gene>
    <name evidence="2" type="ORF">FNF31_03212</name>
</gene>
<organism evidence="2 3">
    <name type="scientific">Cafeteria roenbergensis</name>
    <name type="common">Marine flagellate</name>
    <dbReference type="NCBI Taxonomy" id="33653"/>
    <lineage>
        <taxon>Eukaryota</taxon>
        <taxon>Sar</taxon>
        <taxon>Stramenopiles</taxon>
        <taxon>Bigyra</taxon>
        <taxon>Opalozoa</taxon>
        <taxon>Bicosoecida</taxon>
        <taxon>Cafeteriaceae</taxon>
        <taxon>Cafeteria</taxon>
    </lineage>
</organism>
<feature type="region of interest" description="Disordered" evidence="1">
    <location>
        <begin position="1"/>
        <end position="28"/>
    </location>
</feature>
<proteinExistence type="predicted"/>
<protein>
    <submittedName>
        <fullName evidence="2">Uncharacterized protein</fullName>
    </submittedName>
</protein>
<accession>A0A5A8DA39</accession>
<sequence>MPRVSRSSAQAPKRMTWPSSSAGGRTARPCQPCLNGVYSFRGPACPAGAPLRGWLTLPDSVDQKSSSPRPQGSPRCSLGWYSQSLGTRRSRHRFTRYDDLMVTVPAR</sequence>
<feature type="compositionally biased region" description="Polar residues" evidence="1">
    <location>
        <begin position="1"/>
        <end position="10"/>
    </location>
</feature>